<organism evidence="8 9">
    <name type="scientific">Penaeus vannamei</name>
    <name type="common">Whiteleg shrimp</name>
    <name type="synonym">Litopenaeus vannamei</name>
    <dbReference type="NCBI Taxonomy" id="6689"/>
    <lineage>
        <taxon>Eukaryota</taxon>
        <taxon>Metazoa</taxon>
        <taxon>Ecdysozoa</taxon>
        <taxon>Arthropoda</taxon>
        <taxon>Crustacea</taxon>
        <taxon>Multicrustacea</taxon>
        <taxon>Malacostraca</taxon>
        <taxon>Eumalacostraca</taxon>
        <taxon>Eucarida</taxon>
        <taxon>Decapoda</taxon>
        <taxon>Dendrobranchiata</taxon>
        <taxon>Penaeoidea</taxon>
        <taxon>Penaeidae</taxon>
        <taxon>Penaeus</taxon>
    </lineage>
</organism>
<evidence type="ECO:0000256" key="2">
    <source>
        <dbReference type="ARBA" id="ARBA00012961"/>
    </source>
</evidence>
<keyword evidence="5 8" id="KW-0418">Kinase</keyword>
<dbReference type="EC" id="2.7.4.8" evidence="2"/>
<comment type="similarity">
    <text evidence="1">Belongs to the guanylate kinase family.</text>
</comment>
<keyword evidence="4" id="KW-0547">Nucleotide-binding</keyword>
<dbReference type="GO" id="GO:0005829">
    <property type="term" value="C:cytosol"/>
    <property type="evidence" value="ECO:0007669"/>
    <property type="project" value="TreeGrafter"/>
</dbReference>
<evidence type="ECO:0000259" key="7">
    <source>
        <dbReference type="PROSITE" id="PS50052"/>
    </source>
</evidence>
<gene>
    <name evidence="8" type="ORF">C7M84_017179</name>
</gene>
<evidence type="ECO:0000256" key="4">
    <source>
        <dbReference type="ARBA" id="ARBA00022741"/>
    </source>
</evidence>
<evidence type="ECO:0000256" key="1">
    <source>
        <dbReference type="ARBA" id="ARBA00005790"/>
    </source>
</evidence>
<dbReference type="Pfam" id="PF00625">
    <property type="entry name" value="Guanylate_kin"/>
    <property type="match status" value="1"/>
</dbReference>
<keyword evidence="6" id="KW-0067">ATP-binding</keyword>
<dbReference type="PROSITE" id="PS50052">
    <property type="entry name" value="GUANYLATE_KINASE_2"/>
    <property type="match status" value="1"/>
</dbReference>
<reference evidence="8 9" key="1">
    <citation type="submission" date="2018-04" db="EMBL/GenBank/DDBJ databases">
        <authorList>
            <person name="Zhang X."/>
            <person name="Yuan J."/>
            <person name="Li F."/>
            <person name="Xiang J."/>
        </authorList>
    </citation>
    <scope>NUCLEOTIDE SEQUENCE [LARGE SCALE GENOMIC DNA]</scope>
    <source>
        <tissue evidence="8">Muscle</tissue>
    </source>
</reference>
<protein>
    <recommendedName>
        <fullName evidence="2">guanylate kinase</fullName>
        <ecNumber evidence="2">2.7.4.8</ecNumber>
    </recommendedName>
</protein>
<evidence type="ECO:0000256" key="3">
    <source>
        <dbReference type="ARBA" id="ARBA00022679"/>
    </source>
</evidence>
<dbReference type="Proteomes" id="UP000283509">
    <property type="component" value="Unassembled WGS sequence"/>
</dbReference>
<dbReference type="GO" id="GO:0004385">
    <property type="term" value="F:GMP kinase activity"/>
    <property type="evidence" value="ECO:0007669"/>
    <property type="project" value="UniProtKB-EC"/>
</dbReference>
<reference evidence="8 9" key="2">
    <citation type="submission" date="2019-01" db="EMBL/GenBank/DDBJ databases">
        <title>The decoding of complex shrimp genome reveals the adaptation for benthos swimmer, frequently molting mechanism and breeding impact on genome.</title>
        <authorList>
            <person name="Sun Y."/>
            <person name="Gao Y."/>
            <person name="Yu Y."/>
        </authorList>
    </citation>
    <scope>NUCLEOTIDE SEQUENCE [LARGE SCALE GENOMIC DNA]</scope>
    <source>
        <tissue evidence="8">Muscle</tissue>
    </source>
</reference>
<accession>A0A3R7SKN1</accession>
<dbReference type="STRING" id="6689.A0A3R7SKN1"/>
<dbReference type="InterPro" id="IPR020590">
    <property type="entry name" value="Guanylate_kinase_CS"/>
</dbReference>
<comment type="caution">
    <text evidence="8">The sequence shown here is derived from an EMBL/GenBank/DDBJ whole genome shotgun (WGS) entry which is preliminary data.</text>
</comment>
<dbReference type="GO" id="GO:0005524">
    <property type="term" value="F:ATP binding"/>
    <property type="evidence" value="ECO:0007669"/>
    <property type="project" value="UniProtKB-KW"/>
</dbReference>
<dbReference type="InterPro" id="IPR027417">
    <property type="entry name" value="P-loop_NTPase"/>
</dbReference>
<dbReference type="AlphaFoldDB" id="A0A3R7SKN1"/>
<keyword evidence="9" id="KW-1185">Reference proteome</keyword>
<dbReference type="PANTHER" id="PTHR23117:SF13">
    <property type="entry name" value="GUANYLATE KINASE"/>
    <property type="match status" value="1"/>
</dbReference>
<dbReference type="CDD" id="cd00071">
    <property type="entry name" value="GMPK"/>
    <property type="match status" value="1"/>
</dbReference>
<keyword evidence="3" id="KW-0808">Transferase</keyword>
<dbReference type="HAMAP" id="MF_00328">
    <property type="entry name" value="Guanylate_kinase"/>
    <property type="match status" value="1"/>
</dbReference>
<evidence type="ECO:0000256" key="5">
    <source>
        <dbReference type="ARBA" id="ARBA00022777"/>
    </source>
</evidence>
<dbReference type="EMBL" id="QCYY01003173">
    <property type="protein sequence ID" value="ROT64879.1"/>
    <property type="molecule type" value="Genomic_DNA"/>
</dbReference>
<dbReference type="InterPro" id="IPR017665">
    <property type="entry name" value="Guanylate_kinase"/>
</dbReference>
<name>A0A3R7SKN1_PENVA</name>
<dbReference type="SUPFAM" id="SSF52540">
    <property type="entry name" value="P-loop containing nucleoside triphosphate hydrolases"/>
    <property type="match status" value="1"/>
</dbReference>
<dbReference type="Gene3D" id="3.40.50.300">
    <property type="entry name" value="P-loop containing nucleotide triphosphate hydrolases"/>
    <property type="match status" value="1"/>
</dbReference>
<proteinExistence type="inferred from homology"/>
<evidence type="ECO:0000313" key="8">
    <source>
        <dbReference type="EMBL" id="ROT64879.1"/>
    </source>
</evidence>
<dbReference type="InterPro" id="IPR008145">
    <property type="entry name" value="GK/Ca_channel_bsu"/>
</dbReference>
<evidence type="ECO:0000256" key="6">
    <source>
        <dbReference type="ARBA" id="ARBA00022840"/>
    </source>
</evidence>
<dbReference type="NCBIfam" id="TIGR03263">
    <property type="entry name" value="guanyl_kin"/>
    <property type="match status" value="1"/>
</dbReference>
<dbReference type="FunFam" id="3.40.50.300:FF:000776">
    <property type="entry name" value="Guanylate kinase 2"/>
    <property type="match status" value="1"/>
</dbReference>
<feature type="domain" description="Guanylate kinase-like" evidence="7">
    <location>
        <begin position="3"/>
        <end position="185"/>
    </location>
</feature>
<dbReference type="OrthoDB" id="6334211at2759"/>
<evidence type="ECO:0000313" key="9">
    <source>
        <dbReference type="Proteomes" id="UP000283509"/>
    </source>
</evidence>
<dbReference type="PANTHER" id="PTHR23117">
    <property type="entry name" value="GUANYLATE KINASE-RELATED"/>
    <property type="match status" value="1"/>
</dbReference>
<dbReference type="InterPro" id="IPR008144">
    <property type="entry name" value="Guanylate_kin-like_dom"/>
</dbReference>
<dbReference type="SMART" id="SM00072">
    <property type="entry name" value="GuKc"/>
    <property type="match status" value="1"/>
</dbReference>
<sequence length="194" mass="21655">MAPRPLVLCGPSGAGKSTLLKLLLDEYGPHFGFSVSHTTRSPRPGEEHGKHYYFVSRQEMERAIGAGEFIENAVFSGNMYGTSKKAVQDVLASGRICILDIDTQGVMQVKKTDLKPHYVFIKPPSLEDLEKRLRARGTETEESLAKRLNTAQRELEYGAVPGNFDKIIVNDVVEKAYSELRKFILPVIEEKSSK</sequence>
<dbReference type="PROSITE" id="PS00856">
    <property type="entry name" value="GUANYLATE_KINASE_1"/>
    <property type="match status" value="1"/>
</dbReference>